<accession>A0A2T3MZ71</accession>
<dbReference type="Proteomes" id="UP000241346">
    <property type="component" value="Unassembled WGS sequence"/>
</dbReference>
<evidence type="ECO:0000313" key="2">
    <source>
        <dbReference type="Proteomes" id="UP000241346"/>
    </source>
</evidence>
<dbReference type="RefSeq" id="WP_107301253.1">
    <property type="nucleotide sequence ID" value="NZ_PYMB01000035.1"/>
</dbReference>
<sequence length="242" mass="27603">MLMTNWVAKAKSVVISIAAIVISIGGWNDTETVLLNTYQKIKTNFTHENEYQLIEKLTVGHSFDYVRQTTGFPQAVKASTIDRGVKFNYFYFDKFLLSIAVKENRVAAYAIQALQNDFMAPIPYTEYTLYESSLAEIIKQPDKNYIESGSVNFYLDAIELGRDALFHQLMVGMYSYTTSNALQTNTISKLDDAYLFDNTQEINSNLGLIRSSEVNTFSISELPDDIVLEMMLTKFEFMSYFS</sequence>
<protein>
    <submittedName>
        <fullName evidence="1">Uncharacterized protein</fullName>
    </submittedName>
</protein>
<evidence type="ECO:0000313" key="1">
    <source>
        <dbReference type="EMBL" id="PSW05301.1"/>
    </source>
</evidence>
<gene>
    <name evidence="1" type="ORF">C9J01_27500</name>
</gene>
<comment type="caution">
    <text evidence="1">The sequence shown here is derived from an EMBL/GenBank/DDBJ whole genome shotgun (WGS) entry which is preliminary data.</text>
</comment>
<dbReference type="InterPro" id="IPR050010">
    <property type="entry name" value="ETEC_3214_dom"/>
</dbReference>
<name>A0A2T3MZ71_9GAMM</name>
<reference evidence="1 2" key="1">
    <citation type="submission" date="2018-03" db="EMBL/GenBank/DDBJ databases">
        <title>Whole genome sequencing of Histamine producing bacteria.</title>
        <authorList>
            <person name="Butler K."/>
        </authorList>
    </citation>
    <scope>NUCLEOTIDE SEQUENCE [LARGE SCALE GENOMIC DNA]</scope>
    <source>
        <strain evidence="1 2">DSM 19138</strain>
    </source>
</reference>
<dbReference type="OrthoDB" id="5917620at2"/>
<dbReference type="NCBIfam" id="NF043066">
    <property type="entry name" value="ETEC_3214_dom"/>
    <property type="match status" value="1"/>
</dbReference>
<dbReference type="EMBL" id="PYMB01000035">
    <property type="protein sequence ID" value="PSW05301.1"/>
    <property type="molecule type" value="Genomic_DNA"/>
</dbReference>
<organism evidence="1 2">
    <name type="scientific">Photobacterium rosenbergii</name>
    <dbReference type="NCBI Taxonomy" id="294936"/>
    <lineage>
        <taxon>Bacteria</taxon>
        <taxon>Pseudomonadati</taxon>
        <taxon>Pseudomonadota</taxon>
        <taxon>Gammaproteobacteria</taxon>
        <taxon>Vibrionales</taxon>
        <taxon>Vibrionaceae</taxon>
        <taxon>Photobacterium</taxon>
    </lineage>
</organism>
<proteinExistence type="predicted"/>
<dbReference type="AlphaFoldDB" id="A0A2T3MZ71"/>